<dbReference type="AlphaFoldDB" id="A0A7G9SIA8"/>
<dbReference type="RefSeq" id="WP_187538266.1">
    <property type="nucleotide sequence ID" value="NZ_BAABJT010000001.1"/>
</dbReference>
<dbReference type="CDD" id="cd21809">
    <property type="entry name" value="ABC-2_lan_permease-like"/>
    <property type="match status" value="1"/>
</dbReference>
<feature type="transmembrane region" description="Helical" evidence="1">
    <location>
        <begin position="172"/>
        <end position="200"/>
    </location>
</feature>
<organism evidence="2 3">
    <name type="scientific">Sphingomonas lutea</name>
    <dbReference type="NCBI Taxonomy" id="1045317"/>
    <lineage>
        <taxon>Bacteria</taxon>
        <taxon>Pseudomonadati</taxon>
        <taxon>Pseudomonadota</taxon>
        <taxon>Alphaproteobacteria</taxon>
        <taxon>Sphingomonadales</taxon>
        <taxon>Sphingomonadaceae</taxon>
        <taxon>Sphingomonas</taxon>
    </lineage>
</organism>
<reference evidence="2 3" key="1">
    <citation type="submission" date="2020-08" db="EMBL/GenBank/DDBJ databases">
        <title>Genome sequence of Sphingomonas lutea KCTC 23642T.</title>
        <authorList>
            <person name="Hyun D.-W."/>
            <person name="Bae J.-W."/>
        </authorList>
    </citation>
    <scope>NUCLEOTIDE SEQUENCE [LARGE SCALE GENOMIC DNA]</scope>
    <source>
        <strain evidence="2 3">KCTC 23642</strain>
    </source>
</reference>
<feature type="transmembrane region" description="Helical" evidence="1">
    <location>
        <begin position="212"/>
        <end position="234"/>
    </location>
</feature>
<feature type="transmembrane region" description="Helical" evidence="1">
    <location>
        <begin position="144"/>
        <end position="165"/>
    </location>
</feature>
<gene>
    <name evidence="2" type="ORF">H9L13_01065</name>
</gene>
<keyword evidence="1" id="KW-0472">Membrane</keyword>
<feature type="transmembrane region" description="Helical" evidence="1">
    <location>
        <begin position="97"/>
        <end position="124"/>
    </location>
</feature>
<feature type="transmembrane region" description="Helical" evidence="1">
    <location>
        <begin position="54"/>
        <end position="76"/>
    </location>
</feature>
<keyword evidence="1" id="KW-1133">Transmembrane helix</keyword>
<evidence type="ECO:0000313" key="2">
    <source>
        <dbReference type="EMBL" id="QNN67583.1"/>
    </source>
</evidence>
<protein>
    <submittedName>
        <fullName evidence="2">ABC transporter permease</fullName>
    </submittedName>
</protein>
<keyword evidence="3" id="KW-1185">Reference proteome</keyword>
<accession>A0A7G9SIA8</accession>
<evidence type="ECO:0000256" key="1">
    <source>
        <dbReference type="SAM" id="Phobius"/>
    </source>
</evidence>
<sequence length="244" mass="26459">MMPAPLTAELLKLRRSLVLLVTFAAPLCVLAFAAIALGTRTAEVKWERYLDEGLAMWSFFMLPMSVTAVATLLAQIEHGSRMWNHLLALPTHRATLFATKAGVAFILLLAMQLIVYVGLYAVGYAVGAVLPDRAPVGDRQFDDMAVGMAAMALGAIPTVLLQLWVALRWRSFVVPLIVGILGTFFALVITASGVTVYIPWLLQIYATMWPKPAGVIGVYAALASGAGILLAMLWDLGRREMRTA</sequence>
<name>A0A7G9SIA8_9SPHN</name>
<dbReference type="EMBL" id="CP060718">
    <property type="protein sequence ID" value="QNN67583.1"/>
    <property type="molecule type" value="Genomic_DNA"/>
</dbReference>
<dbReference type="Proteomes" id="UP000515971">
    <property type="component" value="Chromosome"/>
</dbReference>
<proteinExistence type="predicted"/>
<dbReference type="Pfam" id="PF12730">
    <property type="entry name" value="ABC2_membrane_4"/>
    <property type="match status" value="1"/>
</dbReference>
<keyword evidence="1" id="KW-0812">Transmembrane</keyword>
<evidence type="ECO:0000313" key="3">
    <source>
        <dbReference type="Proteomes" id="UP000515971"/>
    </source>
</evidence>
<dbReference type="KEGG" id="slut:H9L13_01065"/>